<evidence type="ECO:0000313" key="4">
    <source>
        <dbReference type="Proteomes" id="UP000245461"/>
    </source>
</evidence>
<sequence length="164" mass="16966">MRIALAALALLVLSPAALAAETAPPPNIASPTPAEDELPPGVANDVAVPGELDGSWRIVLDDGGDMPLVALDITHGADEPRAAGVFTALPGLCPDPATACDWDGVTAEITDIVLVDGGLIISFNPSADVADEQVFHLKPVGDGSWRGTLEGQPPRRVLMRRPPE</sequence>
<proteinExistence type="predicted"/>
<dbReference type="OrthoDB" id="7275595at2"/>
<accession>A0A317EC16</accession>
<evidence type="ECO:0008006" key="5">
    <source>
        <dbReference type="Google" id="ProtNLM"/>
    </source>
</evidence>
<feature type="region of interest" description="Disordered" evidence="1">
    <location>
        <begin position="24"/>
        <end position="44"/>
    </location>
</feature>
<reference evidence="3 4" key="1">
    <citation type="submission" date="2018-05" db="EMBL/GenBank/DDBJ databases">
        <title>Zavarzinia sp. HR-AS.</title>
        <authorList>
            <person name="Lee Y."/>
            <person name="Jeon C.O."/>
        </authorList>
    </citation>
    <scope>NUCLEOTIDE SEQUENCE [LARGE SCALE GENOMIC DNA]</scope>
    <source>
        <strain evidence="3 4">HR-AS</strain>
    </source>
</reference>
<name>A0A317EC16_9PROT</name>
<dbReference type="Proteomes" id="UP000245461">
    <property type="component" value="Unassembled WGS sequence"/>
</dbReference>
<keyword evidence="2" id="KW-0732">Signal</keyword>
<evidence type="ECO:0000256" key="1">
    <source>
        <dbReference type="SAM" id="MobiDB-lite"/>
    </source>
</evidence>
<gene>
    <name evidence="3" type="ORF">DKG74_08545</name>
</gene>
<dbReference type="RefSeq" id="WP_109904716.1">
    <property type="nucleotide sequence ID" value="NZ_QGLE01000004.1"/>
</dbReference>
<feature type="signal peptide" evidence="2">
    <location>
        <begin position="1"/>
        <end position="19"/>
    </location>
</feature>
<keyword evidence="4" id="KW-1185">Reference proteome</keyword>
<comment type="caution">
    <text evidence="3">The sequence shown here is derived from an EMBL/GenBank/DDBJ whole genome shotgun (WGS) entry which is preliminary data.</text>
</comment>
<dbReference type="AlphaFoldDB" id="A0A317EC16"/>
<evidence type="ECO:0000313" key="3">
    <source>
        <dbReference type="EMBL" id="PWR24162.1"/>
    </source>
</evidence>
<feature type="chain" id="PRO_5016299662" description="Alkaline proteinase inhibitor/ Outer membrane lipoprotein Omp19 domain-containing protein" evidence="2">
    <location>
        <begin position="20"/>
        <end position="164"/>
    </location>
</feature>
<organism evidence="3 4">
    <name type="scientific">Zavarzinia aquatilis</name>
    <dbReference type="NCBI Taxonomy" id="2211142"/>
    <lineage>
        <taxon>Bacteria</taxon>
        <taxon>Pseudomonadati</taxon>
        <taxon>Pseudomonadota</taxon>
        <taxon>Alphaproteobacteria</taxon>
        <taxon>Rhodospirillales</taxon>
        <taxon>Zavarziniaceae</taxon>
        <taxon>Zavarzinia</taxon>
    </lineage>
</organism>
<protein>
    <recommendedName>
        <fullName evidence="5">Alkaline proteinase inhibitor/ Outer membrane lipoprotein Omp19 domain-containing protein</fullName>
    </recommendedName>
</protein>
<dbReference type="EMBL" id="QGLE01000004">
    <property type="protein sequence ID" value="PWR24162.1"/>
    <property type="molecule type" value="Genomic_DNA"/>
</dbReference>
<evidence type="ECO:0000256" key="2">
    <source>
        <dbReference type="SAM" id="SignalP"/>
    </source>
</evidence>